<dbReference type="InterPro" id="IPR029063">
    <property type="entry name" value="SAM-dependent_MTases_sf"/>
</dbReference>
<keyword evidence="2" id="KW-0808">Transferase</keyword>
<dbReference type="PANTHER" id="PTHR34009:SF2">
    <property type="entry name" value="PROTEIN STAR"/>
    <property type="match status" value="1"/>
</dbReference>
<dbReference type="GO" id="GO:0008168">
    <property type="term" value="F:methyltransferase activity"/>
    <property type="evidence" value="ECO:0007669"/>
    <property type="project" value="UniProtKB-KW"/>
</dbReference>
<evidence type="ECO:0000313" key="3">
    <source>
        <dbReference type="Proteomes" id="UP001139226"/>
    </source>
</evidence>
<protein>
    <submittedName>
        <fullName evidence="2">FkbM family methyltransferase</fullName>
    </submittedName>
</protein>
<feature type="domain" description="Methyltransferase FkbM" evidence="1">
    <location>
        <begin position="56"/>
        <end position="214"/>
    </location>
</feature>
<sequence>MPSEENIRIMLYNLKKQFYKRYNISFSQSGDDIQLYKLLKNKKPGTYIDIGCWHPFKASNSYYFYLRGWKGICIDPNPNIAPLFRRYRNSDTFLNTAVSEVNSKEKYYILKDPYTSMNSMNYQFLKEQKVEHMVVDEKVIDCLRLEEILNQNISKGENLDFFDIDVEGNDLKVLKSNNWERYRPKLILIETDLSLKNDLNSENVLYLESKGYRLIAKSVINADLGNLFLMDTSA</sequence>
<gene>
    <name evidence="2" type="ORF">ML462_00215</name>
</gene>
<accession>A0A9X1UZR5</accession>
<dbReference type="Gene3D" id="3.40.50.150">
    <property type="entry name" value="Vaccinia Virus protein VP39"/>
    <property type="match status" value="1"/>
</dbReference>
<dbReference type="RefSeq" id="WP_240711722.1">
    <property type="nucleotide sequence ID" value="NZ_JAKVTV010000001.1"/>
</dbReference>
<organism evidence="2 3">
    <name type="scientific">Christiangramia lutea</name>
    <dbReference type="NCBI Taxonomy" id="1607951"/>
    <lineage>
        <taxon>Bacteria</taxon>
        <taxon>Pseudomonadati</taxon>
        <taxon>Bacteroidota</taxon>
        <taxon>Flavobacteriia</taxon>
        <taxon>Flavobacteriales</taxon>
        <taxon>Flavobacteriaceae</taxon>
        <taxon>Christiangramia</taxon>
    </lineage>
</organism>
<keyword evidence="3" id="KW-1185">Reference proteome</keyword>
<dbReference type="GO" id="GO:0032259">
    <property type="term" value="P:methylation"/>
    <property type="evidence" value="ECO:0007669"/>
    <property type="project" value="UniProtKB-KW"/>
</dbReference>
<evidence type="ECO:0000259" key="1">
    <source>
        <dbReference type="Pfam" id="PF05050"/>
    </source>
</evidence>
<dbReference type="Pfam" id="PF05050">
    <property type="entry name" value="Methyltransf_21"/>
    <property type="match status" value="1"/>
</dbReference>
<dbReference type="EMBL" id="JAKVTV010000001">
    <property type="protein sequence ID" value="MCH4821582.1"/>
    <property type="molecule type" value="Genomic_DNA"/>
</dbReference>
<dbReference type="GO" id="GO:0016197">
    <property type="term" value="P:endosomal transport"/>
    <property type="evidence" value="ECO:0007669"/>
    <property type="project" value="TreeGrafter"/>
</dbReference>
<evidence type="ECO:0000313" key="2">
    <source>
        <dbReference type="EMBL" id="MCH4821582.1"/>
    </source>
</evidence>
<dbReference type="Proteomes" id="UP001139226">
    <property type="component" value="Unassembled WGS sequence"/>
</dbReference>
<dbReference type="GO" id="GO:0005886">
    <property type="term" value="C:plasma membrane"/>
    <property type="evidence" value="ECO:0007669"/>
    <property type="project" value="TreeGrafter"/>
</dbReference>
<proteinExistence type="predicted"/>
<dbReference type="PANTHER" id="PTHR34009">
    <property type="entry name" value="PROTEIN STAR"/>
    <property type="match status" value="1"/>
</dbReference>
<dbReference type="SUPFAM" id="SSF53335">
    <property type="entry name" value="S-adenosyl-L-methionine-dependent methyltransferases"/>
    <property type="match status" value="1"/>
</dbReference>
<dbReference type="GO" id="GO:0005737">
    <property type="term" value="C:cytoplasm"/>
    <property type="evidence" value="ECO:0007669"/>
    <property type="project" value="GOC"/>
</dbReference>
<dbReference type="AlphaFoldDB" id="A0A9X1UZR5"/>
<dbReference type="GO" id="GO:0006888">
    <property type="term" value="P:endoplasmic reticulum to Golgi vesicle-mediated transport"/>
    <property type="evidence" value="ECO:0007669"/>
    <property type="project" value="TreeGrafter"/>
</dbReference>
<dbReference type="InterPro" id="IPR053202">
    <property type="entry name" value="EGF_Rcpt_Signaling_Reg"/>
</dbReference>
<dbReference type="InterPro" id="IPR006342">
    <property type="entry name" value="FkbM_mtfrase"/>
</dbReference>
<name>A0A9X1UZR5_9FLAO</name>
<comment type="caution">
    <text evidence="2">The sequence shown here is derived from an EMBL/GenBank/DDBJ whole genome shotgun (WGS) entry which is preliminary data.</text>
</comment>
<reference evidence="2" key="1">
    <citation type="submission" date="2022-03" db="EMBL/GenBank/DDBJ databases">
        <title>Gramella crocea sp. nov., isolated from activated sludge of a seafood processing plant.</title>
        <authorList>
            <person name="Zhang X."/>
        </authorList>
    </citation>
    <scope>NUCLEOTIDE SEQUENCE</scope>
    <source>
        <strain evidence="2">YJ019</strain>
    </source>
</reference>
<keyword evidence="2" id="KW-0489">Methyltransferase</keyword>